<reference evidence="2" key="1">
    <citation type="journal article" date="2024" name="Proc. Natl. Acad. Sci. U.S.A.">
        <title>Extraordinary preservation of gene collinearity over three hundred million years revealed in homosporous lycophytes.</title>
        <authorList>
            <person name="Li C."/>
            <person name="Wickell D."/>
            <person name="Kuo L.Y."/>
            <person name="Chen X."/>
            <person name="Nie B."/>
            <person name="Liao X."/>
            <person name="Peng D."/>
            <person name="Ji J."/>
            <person name="Jenkins J."/>
            <person name="Williams M."/>
            <person name="Shu S."/>
            <person name="Plott C."/>
            <person name="Barry K."/>
            <person name="Rajasekar S."/>
            <person name="Grimwood J."/>
            <person name="Han X."/>
            <person name="Sun S."/>
            <person name="Hou Z."/>
            <person name="He W."/>
            <person name="Dai G."/>
            <person name="Sun C."/>
            <person name="Schmutz J."/>
            <person name="Leebens-Mack J.H."/>
            <person name="Li F.W."/>
            <person name="Wang L."/>
        </authorList>
    </citation>
    <scope>NUCLEOTIDE SEQUENCE [LARGE SCALE GENOMIC DNA]</scope>
    <source>
        <strain evidence="2">cv. PW_Plant_1</strain>
    </source>
</reference>
<dbReference type="Proteomes" id="UP001162992">
    <property type="component" value="Chromosome 16"/>
</dbReference>
<protein>
    <submittedName>
        <fullName evidence="1">Uncharacterized protein</fullName>
    </submittedName>
</protein>
<gene>
    <name evidence="1" type="ORF">O6H91_16G073800</name>
</gene>
<organism evidence="1 2">
    <name type="scientific">Diphasiastrum complanatum</name>
    <name type="common">Issler's clubmoss</name>
    <name type="synonym">Lycopodium complanatum</name>
    <dbReference type="NCBI Taxonomy" id="34168"/>
    <lineage>
        <taxon>Eukaryota</taxon>
        <taxon>Viridiplantae</taxon>
        <taxon>Streptophyta</taxon>
        <taxon>Embryophyta</taxon>
        <taxon>Tracheophyta</taxon>
        <taxon>Lycopodiopsida</taxon>
        <taxon>Lycopodiales</taxon>
        <taxon>Lycopodiaceae</taxon>
        <taxon>Lycopodioideae</taxon>
        <taxon>Diphasiastrum</taxon>
    </lineage>
</organism>
<keyword evidence="2" id="KW-1185">Reference proteome</keyword>
<comment type="caution">
    <text evidence="1">The sequence shown here is derived from an EMBL/GenBank/DDBJ whole genome shotgun (WGS) entry which is preliminary data.</text>
</comment>
<evidence type="ECO:0000313" key="1">
    <source>
        <dbReference type="EMBL" id="KAJ7527836.1"/>
    </source>
</evidence>
<name>A0ACC2BDJ8_DIPCM</name>
<dbReference type="EMBL" id="CM055107">
    <property type="protein sequence ID" value="KAJ7527836.1"/>
    <property type="molecule type" value="Genomic_DNA"/>
</dbReference>
<sequence length="211" mass="22441">MADATPPPHAEAMEHSPAHPGNAEAIEHPPAHPGNAPYSSYQHRNYSHAIRLFCNPLASQLISTGLGQLSEQHSETAPGAGVTPPPAAVPGPSHDHEAAQKAVSEMEKKIEVKTLTVRQYLEATVVPLLLQGLQNLVLERPTNPVEYLAAFLFKNSAQKPDPHTEVKKEGQSKEAESASTAPDAKVATGHAEVKESNSAPSETSHHEPPPA</sequence>
<proteinExistence type="predicted"/>
<evidence type="ECO:0000313" key="2">
    <source>
        <dbReference type="Proteomes" id="UP001162992"/>
    </source>
</evidence>
<accession>A0ACC2BDJ8</accession>